<keyword evidence="3" id="KW-1185">Reference proteome</keyword>
<accession>A0AA42AZE4</accession>
<reference evidence="2" key="1">
    <citation type="submission" date="2022-03" db="EMBL/GenBank/DDBJ databases">
        <title>A functionally conserved STORR gene fusion in Papaver species that diverged 16.8 million years ago.</title>
        <authorList>
            <person name="Catania T."/>
        </authorList>
    </citation>
    <scope>NUCLEOTIDE SEQUENCE</scope>
    <source>
        <strain evidence="2">S-191538</strain>
    </source>
</reference>
<dbReference type="Pfam" id="PF05699">
    <property type="entry name" value="Dimer_Tnp_hAT"/>
    <property type="match status" value="1"/>
</dbReference>
<dbReference type="EMBL" id="JAJJMA010270730">
    <property type="protein sequence ID" value="MCL7045524.1"/>
    <property type="molecule type" value="Genomic_DNA"/>
</dbReference>
<dbReference type="Proteomes" id="UP001177140">
    <property type="component" value="Unassembled WGS sequence"/>
</dbReference>
<sequence length="351" mass="40712">MLFINDKWVQSRFSKEVVGKNAVKIVTSRQFWDDIVFVVDVLGPLVKVVRLVDTERKPTMGYIYEKMRQAREQVVDRRWKQQLNHPLHEAAYYLNPKFLYSIPPEEIDSHPKYAALKKGLYKAMKTLIPTEEERYQAKLELRSYSDCIGELGCSTTIKGRDNLQPHDWWLLNGGIDVPNLQKFAIRVLSQTCGASPCERNWSSFNHIHSKKRNHFLQQKLNDSVYIQYNKKLQRRYNLDHRYKVGAVTKPIFLDESDEDDEWLDPSNVDELYTLGADVLTLEEVRDVMAVDSGPVTRRSAAAYAAAARVVRRPHEEEEDDEDVAYENVGLGNIGIRPTEEDEIEGFEFDLE</sequence>
<name>A0AA42AZE4_PAPNU</name>
<dbReference type="PANTHER" id="PTHR32166">
    <property type="entry name" value="OSJNBA0013A04.12 PROTEIN"/>
    <property type="match status" value="1"/>
</dbReference>
<proteinExistence type="predicted"/>
<protein>
    <recommendedName>
        <fullName evidence="1">HAT C-terminal dimerisation domain-containing protein</fullName>
    </recommendedName>
</protein>
<evidence type="ECO:0000259" key="1">
    <source>
        <dbReference type="Pfam" id="PF05699"/>
    </source>
</evidence>
<dbReference type="PANTHER" id="PTHR32166:SF74">
    <property type="entry name" value="OS05G0256350 PROTEIN"/>
    <property type="match status" value="1"/>
</dbReference>
<comment type="caution">
    <text evidence="2">The sequence shown here is derived from an EMBL/GenBank/DDBJ whole genome shotgun (WGS) entry which is preliminary data.</text>
</comment>
<dbReference type="SUPFAM" id="SSF53098">
    <property type="entry name" value="Ribonuclease H-like"/>
    <property type="match status" value="1"/>
</dbReference>
<evidence type="ECO:0000313" key="3">
    <source>
        <dbReference type="Proteomes" id="UP001177140"/>
    </source>
</evidence>
<organism evidence="2 3">
    <name type="scientific">Papaver nudicaule</name>
    <name type="common">Iceland poppy</name>
    <dbReference type="NCBI Taxonomy" id="74823"/>
    <lineage>
        <taxon>Eukaryota</taxon>
        <taxon>Viridiplantae</taxon>
        <taxon>Streptophyta</taxon>
        <taxon>Embryophyta</taxon>
        <taxon>Tracheophyta</taxon>
        <taxon>Spermatophyta</taxon>
        <taxon>Magnoliopsida</taxon>
        <taxon>Ranunculales</taxon>
        <taxon>Papaveraceae</taxon>
        <taxon>Papaveroideae</taxon>
        <taxon>Papaver</taxon>
    </lineage>
</organism>
<dbReference type="AlphaFoldDB" id="A0AA42AZE4"/>
<dbReference type="GO" id="GO:0046983">
    <property type="term" value="F:protein dimerization activity"/>
    <property type="evidence" value="ECO:0007669"/>
    <property type="project" value="InterPro"/>
</dbReference>
<gene>
    <name evidence="2" type="ORF">MKW94_010140</name>
</gene>
<feature type="domain" description="HAT C-terminal dimerisation" evidence="1">
    <location>
        <begin position="155"/>
        <end position="228"/>
    </location>
</feature>
<evidence type="ECO:0000313" key="2">
    <source>
        <dbReference type="EMBL" id="MCL7045524.1"/>
    </source>
</evidence>
<dbReference type="InterPro" id="IPR008906">
    <property type="entry name" value="HATC_C_dom"/>
</dbReference>
<dbReference type="InterPro" id="IPR012337">
    <property type="entry name" value="RNaseH-like_sf"/>
</dbReference>